<evidence type="ECO:0000259" key="2">
    <source>
        <dbReference type="PROSITE" id="PS50011"/>
    </source>
</evidence>
<dbReference type="Gene3D" id="3.30.200.20">
    <property type="entry name" value="Phosphorylase Kinase, domain 1"/>
    <property type="match status" value="1"/>
</dbReference>
<feature type="region of interest" description="Disordered" evidence="1">
    <location>
        <begin position="1"/>
        <end position="23"/>
    </location>
</feature>
<evidence type="ECO:0000313" key="4">
    <source>
        <dbReference type="Proteomes" id="UP001460270"/>
    </source>
</evidence>
<evidence type="ECO:0000256" key="1">
    <source>
        <dbReference type="SAM" id="MobiDB-lite"/>
    </source>
</evidence>
<dbReference type="InterPro" id="IPR000719">
    <property type="entry name" value="Prot_kinase_dom"/>
</dbReference>
<reference evidence="4" key="1">
    <citation type="submission" date="2024-04" db="EMBL/GenBank/DDBJ databases">
        <title>Salinicola lusitanus LLJ914,a marine bacterium isolated from the Okinawa Trough.</title>
        <authorList>
            <person name="Li J."/>
        </authorList>
    </citation>
    <scope>NUCLEOTIDE SEQUENCE [LARGE SCALE GENOMIC DNA]</scope>
</reference>
<dbReference type="PROSITE" id="PS00108">
    <property type="entry name" value="PROTEIN_KINASE_ST"/>
    <property type="match status" value="1"/>
</dbReference>
<dbReference type="SUPFAM" id="SSF56112">
    <property type="entry name" value="Protein kinase-like (PK-like)"/>
    <property type="match status" value="1"/>
</dbReference>
<dbReference type="AlphaFoldDB" id="A0AAW0MUB3"/>
<dbReference type="Proteomes" id="UP001460270">
    <property type="component" value="Unassembled WGS sequence"/>
</dbReference>
<dbReference type="GO" id="GO:0005524">
    <property type="term" value="F:ATP binding"/>
    <property type="evidence" value="ECO:0007669"/>
    <property type="project" value="InterPro"/>
</dbReference>
<proteinExistence type="predicted"/>
<dbReference type="Pfam" id="PF00069">
    <property type="entry name" value="Pkinase"/>
    <property type="match status" value="2"/>
</dbReference>
<gene>
    <name evidence="3" type="ORF">WMY93_028340</name>
</gene>
<dbReference type="InterPro" id="IPR008271">
    <property type="entry name" value="Ser/Thr_kinase_AS"/>
</dbReference>
<dbReference type="EMBL" id="JBBPFD010000021">
    <property type="protein sequence ID" value="KAK7882166.1"/>
    <property type="molecule type" value="Genomic_DNA"/>
</dbReference>
<organism evidence="3 4">
    <name type="scientific">Mugilogobius chulae</name>
    <name type="common">yellowstripe goby</name>
    <dbReference type="NCBI Taxonomy" id="88201"/>
    <lineage>
        <taxon>Eukaryota</taxon>
        <taxon>Metazoa</taxon>
        <taxon>Chordata</taxon>
        <taxon>Craniata</taxon>
        <taxon>Vertebrata</taxon>
        <taxon>Euteleostomi</taxon>
        <taxon>Actinopterygii</taxon>
        <taxon>Neopterygii</taxon>
        <taxon>Teleostei</taxon>
        <taxon>Neoteleostei</taxon>
        <taxon>Acanthomorphata</taxon>
        <taxon>Gobiaria</taxon>
        <taxon>Gobiiformes</taxon>
        <taxon>Gobioidei</taxon>
        <taxon>Gobiidae</taxon>
        <taxon>Gobionellinae</taxon>
        <taxon>Mugilogobius</taxon>
    </lineage>
</organism>
<evidence type="ECO:0000313" key="3">
    <source>
        <dbReference type="EMBL" id="KAK7882166.1"/>
    </source>
</evidence>
<dbReference type="PROSITE" id="PS50011">
    <property type="entry name" value="PROTEIN_KINASE_DOM"/>
    <property type="match status" value="1"/>
</dbReference>
<dbReference type="SMART" id="SM00220">
    <property type="entry name" value="S_TKc"/>
    <property type="match status" value="1"/>
</dbReference>
<comment type="caution">
    <text evidence="3">The sequence shown here is derived from an EMBL/GenBank/DDBJ whole genome shotgun (WGS) entry which is preliminary data.</text>
</comment>
<accession>A0AAW0MUB3</accession>
<feature type="compositionally biased region" description="Acidic residues" evidence="1">
    <location>
        <begin position="1"/>
        <end position="11"/>
    </location>
</feature>
<dbReference type="GO" id="GO:0004672">
    <property type="term" value="F:protein kinase activity"/>
    <property type="evidence" value="ECO:0007669"/>
    <property type="project" value="InterPro"/>
</dbReference>
<keyword evidence="4" id="KW-1185">Reference proteome</keyword>
<sequence>MDDGSEAEPMDDPPVPPPSPTGTGEYALKIISKDKCRGKEHLVQNEVAILRRVKHPNIVLLIEEMDTPTELYLVMELVKGGDLFDAITSSDKYTERDASSMLFNLASAIKYLHSHSIVHRDIKPENLLVYEHQDGTMSLKLGDFGLATVVNGSLFAVCGTPTYVARRSCGDRVRSTHTLGALLVKTDSHTLYPITLQVLPNLSFGVHFLYGVKVDVWAAGVITYILLCGFPPFRGSGPEHEELFQHILIGTLSSPHHTGTESLLLPRSDPHWTCDLIRGMLQLEVEQRLSAEQVLEQPWVKEEGLTQSEQHLCVATRIKKNFNTTARVINSSAGVSVITVQLYVDRIGKAAQVRKQALWTAAVPQDCSGQGTTAPPAVLLSLHRPVSVCASSAPSCQRLCFLCTVLSVSVLFCIVLSASVLPLHRPVSVCASDAPSCQRLCLFCTVLSVSVLPPAPSSSVLPLMHCPVSVCASLHRPVSVCASSAPSCQCLCLLCTVLSVSVPSSVSGTVLSGRSVPSLCTVLSVSVPLPVCTVLSVSVPPLHRPVSVCASSAPSCQVCAFCTSVRSVLLCTSVRSVPPLHRPVSVCALLHRPVSVCALLHRPVSVWPPLHRPVSVCASSAPSRQRLFLSCA</sequence>
<dbReference type="PANTHER" id="PTHR24347">
    <property type="entry name" value="SERINE/THREONINE-PROTEIN KINASE"/>
    <property type="match status" value="1"/>
</dbReference>
<feature type="domain" description="Protein kinase" evidence="2">
    <location>
        <begin position="1"/>
        <end position="300"/>
    </location>
</feature>
<dbReference type="Gene3D" id="1.10.510.10">
    <property type="entry name" value="Transferase(Phosphotransferase) domain 1"/>
    <property type="match status" value="1"/>
</dbReference>
<protein>
    <recommendedName>
        <fullName evidence="2">Protein kinase domain-containing protein</fullName>
    </recommendedName>
</protein>
<name>A0AAW0MUB3_9GOBI</name>
<dbReference type="InterPro" id="IPR011009">
    <property type="entry name" value="Kinase-like_dom_sf"/>
</dbReference>